<dbReference type="STRING" id="8005.ENSEEEP00000025132"/>
<evidence type="ECO:0000256" key="6">
    <source>
        <dbReference type="ARBA" id="ARBA00022840"/>
    </source>
</evidence>
<dbReference type="InterPro" id="IPR003877">
    <property type="entry name" value="SPRY_dom"/>
</dbReference>
<evidence type="ECO:0000256" key="4">
    <source>
        <dbReference type="ARBA" id="ARBA00022737"/>
    </source>
</evidence>
<evidence type="ECO:0000256" key="3">
    <source>
        <dbReference type="ARBA" id="ARBA00022614"/>
    </source>
</evidence>
<organism evidence="9 10">
    <name type="scientific">Electrophorus electricus</name>
    <name type="common">Electric eel</name>
    <name type="synonym">Gymnotus electricus</name>
    <dbReference type="NCBI Taxonomy" id="8005"/>
    <lineage>
        <taxon>Eukaryota</taxon>
        <taxon>Metazoa</taxon>
        <taxon>Chordata</taxon>
        <taxon>Craniata</taxon>
        <taxon>Vertebrata</taxon>
        <taxon>Euteleostomi</taxon>
        <taxon>Actinopterygii</taxon>
        <taxon>Neopterygii</taxon>
        <taxon>Teleostei</taxon>
        <taxon>Ostariophysi</taxon>
        <taxon>Gymnotiformes</taxon>
        <taxon>Gymnotoidei</taxon>
        <taxon>Gymnotidae</taxon>
        <taxon>Electrophorus</taxon>
    </lineage>
</organism>
<accession>A0A4W4FM89</accession>
<evidence type="ECO:0000259" key="8">
    <source>
        <dbReference type="PROSITE" id="PS50837"/>
    </source>
</evidence>
<keyword evidence="5" id="KW-0547">Nucleotide-binding</keyword>
<dbReference type="Ensembl" id="ENSEEET00000025421.2">
    <property type="protein sequence ID" value="ENSEEEP00000025132.2"/>
    <property type="gene ID" value="ENSEEEG00000012179.2"/>
</dbReference>
<evidence type="ECO:0000256" key="1">
    <source>
        <dbReference type="ARBA" id="ARBA00004496"/>
    </source>
</evidence>
<dbReference type="InterPro" id="IPR003879">
    <property type="entry name" value="Butyrophylin_SPRY"/>
</dbReference>
<dbReference type="PROSITE" id="PS50188">
    <property type="entry name" value="B302_SPRY"/>
    <property type="match status" value="1"/>
</dbReference>
<dbReference type="GO" id="GO:0005737">
    <property type="term" value="C:cytoplasm"/>
    <property type="evidence" value="ECO:0007669"/>
    <property type="project" value="UniProtKB-SubCell"/>
</dbReference>
<reference evidence="9" key="3">
    <citation type="submission" date="2020-05" db="EMBL/GenBank/DDBJ databases">
        <title>Electrophorus electricus (electric eel) genome, fEleEle1, primary haplotype.</title>
        <authorList>
            <person name="Myers G."/>
            <person name="Meyer A."/>
            <person name="Fedrigo O."/>
            <person name="Formenti G."/>
            <person name="Rhie A."/>
            <person name="Tracey A."/>
            <person name="Sims Y."/>
            <person name="Jarvis E.D."/>
        </authorList>
    </citation>
    <scope>NUCLEOTIDE SEQUENCE [LARGE SCALE GENOMIC DNA]</scope>
</reference>
<dbReference type="InterPro" id="IPR001611">
    <property type="entry name" value="Leu-rich_rpt"/>
</dbReference>
<dbReference type="SUPFAM" id="SSF49899">
    <property type="entry name" value="Concanavalin A-like lectins/glucanases"/>
    <property type="match status" value="1"/>
</dbReference>
<dbReference type="SMART" id="SM00449">
    <property type="entry name" value="SPRY"/>
    <property type="match status" value="1"/>
</dbReference>
<dbReference type="FunFam" id="3.40.50.300:FF:000210">
    <property type="entry name" value="Si:dkey-16p6.1"/>
    <property type="match status" value="1"/>
</dbReference>
<dbReference type="OMA" id="AHVKKKF"/>
<keyword evidence="3" id="KW-0433">Leucine-rich repeat</keyword>
<evidence type="ECO:0000256" key="5">
    <source>
        <dbReference type="ARBA" id="ARBA00022741"/>
    </source>
</evidence>
<dbReference type="SMART" id="SM01288">
    <property type="entry name" value="FISNA"/>
    <property type="match status" value="1"/>
</dbReference>
<dbReference type="GO" id="GO:0005524">
    <property type="term" value="F:ATP binding"/>
    <property type="evidence" value="ECO:0007669"/>
    <property type="project" value="UniProtKB-KW"/>
</dbReference>
<dbReference type="InterPro" id="IPR006574">
    <property type="entry name" value="PRY"/>
</dbReference>
<proteinExistence type="predicted"/>
<dbReference type="AlphaFoldDB" id="A0A4W4FM89"/>
<dbReference type="PRINTS" id="PR01407">
    <property type="entry name" value="BUTYPHLNCDUF"/>
</dbReference>
<feature type="domain" description="B30.2/SPRY" evidence="7">
    <location>
        <begin position="872"/>
        <end position="1071"/>
    </location>
</feature>
<evidence type="ECO:0000313" key="10">
    <source>
        <dbReference type="Proteomes" id="UP000314983"/>
    </source>
</evidence>
<dbReference type="InterPro" id="IPR041267">
    <property type="entry name" value="NLRP_HD2"/>
</dbReference>
<dbReference type="InterPro" id="IPR027417">
    <property type="entry name" value="P-loop_NTPase"/>
</dbReference>
<dbReference type="GeneTree" id="ENSGT01150000286911"/>
<dbReference type="SMART" id="SM00368">
    <property type="entry name" value="LRR_RI"/>
    <property type="match status" value="7"/>
</dbReference>
<dbReference type="Gene3D" id="3.40.50.300">
    <property type="entry name" value="P-loop containing nucleotide triphosphate hydrolases"/>
    <property type="match status" value="1"/>
</dbReference>
<reference evidence="10" key="1">
    <citation type="journal article" date="2014" name="Science">
        <title>Nonhuman genetics. Genomic basis for the convergent evolution of electric organs.</title>
        <authorList>
            <person name="Gallant J.R."/>
            <person name="Traeger L.L."/>
            <person name="Volkening J.D."/>
            <person name="Moffett H."/>
            <person name="Chen P.H."/>
            <person name="Novina C.D."/>
            <person name="Phillips G.N.Jr."/>
            <person name="Anand R."/>
            <person name="Wells G.B."/>
            <person name="Pinch M."/>
            <person name="Guth R."/>
            <person name="Unguez G.A."/>
            <person name="Albert J.S."/>
            <person name="Zakon H.H."/>
            <person name="Samanta M.P."/>
            <person name="Sussman M.R."/>
        </authorList>
    </citation>
    <scope>NUCLEOTIDE SEQUENCE [LARGE SCALE GENOMIC DNA]</scope>
</reference>
<keyword evidence="2" id="KW-0963">Cytoplasm</keyword>
<dbReference type="InterPro" id="IPR032675">
    <property type="entry name" value="LRR_dom_sf"/>
</dbReference>
<dbReference type="Gene3D" id="2.60.120.920">
    <property type="match status" value="1"/>
</dbReference>
<dbReference type="InterPro" id="IPR041075">
    <property type="entry name" value="NOD1/2_WH"/>
</dbReference>
<keyword evidence="10" id="KW-1185">Reference proteome</keyword>
<dbReference type="Pfam" id="PF05729">
    <property type="entry name" value="NACHT"/>
    <property type="match status" value="1"/>
</dbReference>
<dbReference type="InterPro" id="IPR043136">
    <property type="entry name" value="B30.2/SPRY_sf"/>
</dbReference>
<protein>
    <submittedName>
        <fullName evidence="9">NLR family pyrin domain containing 3</fullName>
    </submittedName>
</protein>
<sequence>MPTLCKNNIFGSVIINANTSGTSCSVNAGGEAADTISDDAVLQKHLQSHKATIKKKIECIFEGKKDVKNKIHLKKVYTQVFITEGELKEVNNEHEILKIDKAFNMKKSQDTPINCNQIFNLPWKNEKNKLVLTKGVAGIGKTVSVQKFILDWAEGDANQDIDCMFLLPFREINLVKDGEYSFHELLLEFYPELDKLKETKIYEDYKLAFIFDGLDESRLPLDFNSKIVCSVTKKASVDALITNLVKGNILPSTQIWITSRPAAAHHIPSEHVSLFTEVRGFTDAQKEEYFKKRILDENKASKIIYHIKTSRSLYIMCHIPVFCWITATVLQAMLVENHGEDIPTTLTEMYIHFLLIQMNIKNQKYDMKYERDMKKLMESNREMILKLAKLAFEQLKKKNIMFYENDLRESGIDVTEDSEFSGICTEIFKQESVLHEEKVYCFIHLSVQEFLAALHVFCCYLNKNFDELQFFFDDYPPRPASVKLDLLLKKAVDRAKQNERGHLDLFLRFLLGISLESSQKFLNGLLPHTEKTKKSIDKVIQHIRQMQNKTVPVLSPETSINNFFCLLELKERSHYNQIKKYLNMEAFPERELSSSNCSALAYMLLMSEEVLDEFDPKKYNTSSAACRRLVPVVRCCRKALFAGCELTESCCEVVSVALQADNSPLRELDLSDNYSIGGGVKQLSDGLKSSHCKLEILRLAQCHFTQNSCTELVSALGSISSFLKELDLSGNDLEDSGLKQLLAGFQNSYCKLNTLRLGWCNLTEKSSALLSSILHCGSDHPLRVLDLSNNDLQDTGVKMLSAGLENPNCRLEILGLSGCSITEEGCSSLASALTSNPSHLKELDLTYNHPGESGVKLLSARLQDQQCKLLLKTDPKGEKFIKAGLKKYARVLTFDPNTAHQNLYLSDANRKVTNMNKNQQHPYHPDRFEMFSHVLCKDSQSDRCYWEVDFKDADCIIGVTYEEIQRKEFEISLCDPKAQFDSNPVSWCLRCISTGYEVCHDSVYIKIHAPDSKSSRIGVYLDWPAGKLSFYSISSDTQILNHIHTFQAAFQKPLYPAFTVHTGSVSLCQMN</sequence>
<dbReference type="SMART" id="SM00589">
    <property type="entry name" value="PRY"/>
    <property type="match status" value="1"/>
</dbReference>
<reference evidence="9" key="5">
    <citation type="submission" date="2025-09" db="UniProtKB">
        <authorList>
            <consortium name="Ensembl"/>
        </authorList>
    </citation>
    <scope>IDENTIFICATION</scope>
</reference>
<dbReference type="Proteomes" id="UP000314983">
    <property type="component" value="Chromosome 16"/>
</dbReference>
<evidence type="ECO:0000256" key="2">
    <source>
        <dbReference type="ARBA" id="ARBA00022490"/>
    </source>
</evidence>
<evidence type="ECO:0000259" key="7">
    <source>
        <dbReference type="PROSITE" id="PS50188"/>
    </source>
</evidence>
<reference evidence="10" key="2">
    <citation type="journal article" date="2017" name="Sci. Adv.">
        <title>A tail of two voltages: Proteomic comparison of the three electric organs of the electric eel.</title>
        <authorList>
            <person name="Traeger L.L."/>
            <person name="Sabat G."/>
            <person name="Barrett-Wilt G.A."/>
            <person name="Wells G.B."/>
            <person name="Sussman M.R."/>
        </authorList>
    </citation>
    <scope>NUCLEOTIDE SEQUENCE [LARGE SCALE GENOMIC DNA]</scope>
</reference>
<gene>
    <name evidence="9" type="primary">LOC113591736</name>
</gene>
<dbReference type="CDD" id="cd16040">
    <property type="entry name" value="SPRY_PRY_SNTX"/>
    <property type="match status" value="1"/>
</dbReference>
<keyword evidence="4" id="KW-0677">Repeat</keyword>
<dbReference type="PANTHER" id="PTHR24106">
    <property type="entry name" value="NACHT, LRR AND CARD DOMAINS-CONTAINING"/>
    <property type="match status" value="1"/>
</dbReference>
<dbReference type="Gene3D" id="3.80.10.10">
    <property type="entry name" value="Ribonuclease Inhibitor"/>
    <property type="match status" value="2"/>
</dbReference>
<dbReference type="Pfam" id="PF17776">
    <property type="entry name" value="NLRC4_HD2"/>
    <property type="match status" value="1"/>
</dbReference>
<dbReference type="InterPro" id="IPR051261">
    <property type="entry name" value="NLR"/>
</dbReference>
<dbReference type="InterPro" id="IPR001870">
    <property type="entry name" value="B30.2/SPRY"/>
</dbReference>
<name>A0A4W4FM89_ELEEL</name>
<comment type="subcellular location">
    <subcellularLocation>
        <location evidence="1">Cytoplasm</location>
    </subcellularLocation>
</comment>
<dbReference type="Pfam" id="PF17779">
    <property type="entry name" value="WHD_NOD2"/>
    <property type="match status" value="1"/>
</dbReference>
<dbReference type="PROSITE" id="PS51257">
    <property type="entry name" value="PROKAR_LIPOPROTEIN"/>
    <property type="match status" value="1"/>
</dbReference>
<dbReference type="Pfam" id="PF13765">
    <property type="entry name" value="PRY"/>
    <property type="match status" value="1"/>
</dbReference>
<dbReference type="InterPro" id="IPR029495">
    <property type="entry name" value="NACHT-assoc"/>
</dbReference>
<dbReference type="Pfam" id="PF13516">
    <property type="entry name" value="LRR_6"/>
    <property type="match status" value="3"/>
</dbReference>
<dbReference type="SUPFAM" id="SSF52047">
    <property type="entry name" value="RNI-like"/>
    <property type="match status" value="1"/>
</dbReference>
<dbReference type="Pfam" id="PF14484">
    <property type="entry name" value="FISNA"/>
    <property type="match status" value="1"/>
</dbReference>
<dbReference type="PROSITE" id="PS50837">
    <property type="entry name" value="NACHT"/>
    <property type="match status" value="1"/>
</dbReference>
<dbReference type="InterPro" id="IPR007111">
    <property type="entry name" value="NACHT_NTPase"/>
</dbReference>
<evidence type="ECO:0000313" key="9">
    <source>
        <dbReference type="Ensembl" id="ENSEEEP00000025132.2"/>
    </source>
</evidence>
<dbReference type="InterPro" id="IPR013320">
    <property type="entry name" value="ConA-like_dom_sf"/>
</dbReference>
<feature type="domain" description="NACHT" evidence="8">
    <location>
        <begin position="129"/>
        <end position="263"/>
    </location>
</feature>
<reference evidence="9" key="4">
    <citation type="submission" date="2025-08" db="UniProtKB">
        <authorList>
            <consortium name="Ensembl"/>
        </authorList>
    </citation>
    <scope>IDENTIFICATION</scope>
</reference>
<keyword evidence="6" id="KW-0067">ATP-binding</keyword>
<dbReference type="Pfam" id="PF00622">
    <property type="entry name" value="SPRY"/>
    <property type="match status" value="1"/>
</dbReference>